<evidence type="ECO:0000256" key="1">
    <source>
        <dbReference type="ARBA" id="ARBA00022490"/>
    </source>
</evidence>
<feature type="region of interest" description="Disordered" evidence="5">
    <location>
        <begin position="170"/>
        <end position="200"/>
    </location>
</feature>
<dbReference type="Pfam" id="PF04079">
    <property type="entry name" value="SMC_ScpB"/>
    <property type="match status" value="1"/>
</dbReference>
<dbReference type="SUPFAM" id="SSF46785">
    <property type="entry name" value="Winged helix' DNA-binding domain"/>
    <property type="match status" value="2"/>
</dbReference>
<gene>
    <name evidence="6" type="ordered locus">Halhy_4310</name>
</gene>
<dbReference type="Gene3D" id="1.10.10.10">
    <property type="entry name" value="Winged helix-like DNA-binding domain superfamily/Winged helix DNA-binding domain"/>
    <property type="match status" value="2"/>
</dbReference>
<dbReference type="GO" id="GO:0051304">
    <property type="term" value="P:chromosome separation"/>
    <property type="evidence" value="ECO:0007669"/>
    <property type="project" value="InterPro"/>
</dbReference>
<evidence type="ECO:0000256" key="2">
    <source>
        <dbReference type="ARBA" id="ARBA00022618"/>
    </source>
</evidence>
<dbReference type="InterPro" id="IPR005234">
    <property type="entry name" value="ScpB_csome_segregation"/>
</dbReference>
<dbReference type="HOGENOM" id="CLU_045647_5_3_10"/>
<dbReference type="KEGG" id="hhy:Halhy_4310"/>
<reference key="2">
    <citation type="submission" date="2011-04" db="EMBL/GenBank/DDBJ databases">
        <title>Complete sequence of chromosome of Haliscomenobacter hydrossis DSM 1100.</title>
        <authorList>
            <consortium name="US DOE Joint Genome Institute (JGI-PGF)"/>
            <person name="Lucas S."/>
            <person name="Han J."/>
            <person name="Lapidus A."/>
            <person name="Bruce D."/>
            <person name="Goodwin L."/>
            <person name="Pitluck S."/>
            <person name="Peters L."/>
            <person name="Kyrpides N."/>
            <person name="Mavromatis K."/>
            <person name="Ivanova N."/>
            <person name="Ovchinnikova G."/>
            <person name="Pagani I."/>
            <person name="Daligault H."/>
            <person name="Detter J.C."/>
            <person name="Han C."/>
            <person name="Land M."/>
            <person name="Hauser L."/>
            <person name="Markowitz V."/>
            <person name="Cheng J.-F."/>
            <person name="Hugenholtz P."/>
            <person name="Woyke T."/>
            <person name="Wu D."/>
            <person name="Verbarg S."/>
            <person name="Frueling A."/>
            <person name="Brambilla E."/>
            <person name="Klenk H.-P."/>
            <person name="Eisen J.A."/>
        </authorList>
    </citation>
    <scope>NUCLEOTIDE SEQUENCE</scope>
    <source>
        <strain>DSM 1100</strain>
    </source>
</reference>
<accession>F4KPQ4</accession>
<evidence type="ECO:0000313" key="7">
    <source>
        <dbReference type="Proteomes" id="UP000008461"/>
    </source>
</evidence>
<dbReference type="NCBIfam" id="TIGR00281">
    <property type="entry name" value="SMC-Scp complex subunit ScpB"/>
    <property type="match status" value="1"/>
</dbReference>
<keyword evidence="7" id="KW-1185">Reference proteome</keyword>
<name>F4KPQ4_HALH1</name>
<evidence type="ECO:0000256" key="4">
    <source>
        <dbReference type="ARBA" id="ARBA00023306"/>
    </source>
</evidence>
<evidence type="ECO:0000313" key="6">
    <source>
        <dbReference type="EMBL" id="AEE52154.1"/>
    </source>
</evidence>
<dbReference type="eggNOG" id="COG1386">
    <property type="taxonomic scope" value="Bacteria"/>
</dbReference>
<dbReference type="GO" id="GO:0051301">
    <property type="term" value="P:cell division"/>
    <property type="evidence" value="ECO:0007669"/>
    <property type="project" value="UniProtKB-KW"/>
</dbReference>
<dbReference type="PANTHER" id="PTHR34298:SF2">
    <property type="entry name" value="SEGREGATION AND CONDENSATION PROTEIN B"/>
    <property type="match status" value="1"/>
</dbReference>
<dbReference type="InterPro" id="IPR036388">
    <property type="entry name" value="WH-like_DNA-bd_sf"/>
</dbReference>
<evidence type="ECO:0000256" key="5">
    <source>
        <dbReference type="SAM" id="MobiDB-lite"/>
    </source>
</evidence>
<dbReference type="STRING" id="760192.Halhy_4310"/>
<keyword evidence="2" id="KW-0132">Cell division</keyword>
<reference evidence="6 7" key="1">
    <citation type="journal article" date="2011" name="Stand. Genomic Sci.">
        <title>Complete genome sequence of Haliscomenobacter hydrossis type strain (O).</title>
        <authorList>
            <consortium name="US DOE Joint Genome Institute (JGI-PGF)"/>
            <person name="Daligault H."/>
            <person name="Lapidus A."/>
            <person name="Zeytun A."/>
            <person name="Nolan M."/>
            <person name="Lucas S."/>
            <person name="Del Rio T.G."/>
            <person name="Tice H."/>
            <person name="Cheng J.F."/>
            <person name="Tapia R."/>
            <person name="Han C."/>
            <person name="Goodwin L."/>
            <person name="Pitluck S."/>
            <person name="Liolios K."/>
            <person name="Pagani I."/>
            <person name="Ivanova N."/>
            <person name="Huntemann M."/>
            <person name="Mavromatis K."/>
            <person name="Mikhailova N."/>
            <person name="Pati A."/>
            <person name="Chen A."/>
            <person name="Palaniappan K."/>
            <person name="Land M."/>
            <person name="Hauser L."/>
            <person name="Brambilla E.M."/>
            <person name="Rohde M."/>
            <person name="Verbarg S."/>
            <person name="Goker M."/>
            <person name="Bristow J."/>
            <person name="Eisen J.A."/>
            <person name="Markowitz V."/>
            <person name="Hugenholtz P."/>
            <person name="Kyrpides N.C."/>
            <person name="Klenk H.P."/>
            <person name="Woyke T."/>
        </authorList>
    </citation>
    <scope>NUCLEOTIDE SEQUENCE [LARGE SCALE GENOMIC DNA]</scope>
    <source>
        <strain evidence="7">ATCC 27775 / DSM 1100 / LMG 10767 / O</strain>
    </source>
</reference>
<dbReference type="EMBL" id="CP002691">
    <property type="protein sequence ID" value="AEE52154.1"/>
    <property type="molecule type" value="Genomic_DNA"/>
</dbReference>
<evidence type="ECO:0000256" key="3">
    <source>
        <dbReference type="ARBA" id="ARBA00022829"/>
    </source>
</evidence>
<keyword evidence="4" id="KW-0131">Cell cycle</keyword>
<dbReference type="InterPro" id="IPR036390">
    <property type="entry name" value="WH_DNA-bd_sf"/>
</dbReference>
<dbReference type="OrthoDB" id="9806226at2"/>
<dbReference type="AlphaFoldDB" id="F4KPQ4"/>
<protein>
    <submittedName>
        <fullName evidence="6">Chromosome segregation and condensation protein, ScpB</fullName>
    </submittedName>
</protein>
<dbReference type="RefSeq" id="WP_013766692.1">
    <property type="nucleotide sequence ID" value="NC_015510.1"/>
</dbReference>
<proteinExistence type="predicted"/>
<keyword evidence="1" id="KW-0963">Cytoplasm</keyword>
<dbReference type="PIRSF" id="PIRSF019345">
    <property type="entry name" value="ScpB"/>
    <property type="match status" value="1"/>
</dbReference>
<sequence length="200" mass="22588">MKHLAQHIESLIFTADAPISFGEIRACLEETFGLEFHQEELEKAISQLKEKYQDEAFSFEMLEIAEGYQFLTKGAYHNTVGTLLKQKTRKRLSRAALETLAIVAYKQPVSKSEIEKIRGVNSDYALQKLLEKELVSIVGRSEGPGKPLLYGAGDKFMNYFGLKSIKDLPQPKEFKDPENLIGEPEEIEEIAEESADLTTD</sequence>
<keyword evidence="3" id="KW-0159">Chromosome partition</keyword>
<feature type="compositionally biased region" description="Acidic residues" evidence="5">
    <location>
        <begin position="183"/>
        <end position="200"/>
    </location>
</feature>
<dbReference type="PANTHER" id="PTHR34298">
    <property type="entry name" value="SEGREGATION AND CONDENSATION PROTEIN B"/>
    <property type="match status" value="1"/>
</dbReference>
<organism evidence="6 7">
    <name type="scientific">Haliscomenobacter hydrossis (strain ATCC 27775 / DSM 1100 / LMG 10767 / O)</name>
    <dbReference type="NCBI Taxonomy" id="760192"/>
    <lineage>
        <taxon>Bacteria</taxon>
        <taxon>Pseudomonadati</taxon>
        <taxon>Bacteroidota</taxon>
        <taxon>Saprospiria</taxon>
        <taxon>Saprospirales</taxon>
        <taxon>Haliscomenobacteraceae</taxon>
        <taxon>Haliscomenobacter</taxon>
    </lineage>
</organism>
<dbReference type="Proteomes" id="UP000008461">
    <property type="component" value="Chromosome"/>
</dbReference>